<dbReference type="Pfam" id="PF13193">
    <property type="entry name" value="AMP-binding_C"/>
    <property type="match status" value="1"/>
</dbReference>
<sequence length="511" mass="56106">MNISELLARNARKFPEKTAVIEGESSLSYAEVNCMVNRLASSLARLGVGRGDKVALYMPNTKEFAVSYFAVLRLGAVVVPINARLTAAEVQYILGHSEAKALIAHDWVHQVLAPLVGGSDGIWVKTGKAEGGWLSLEELIDSGDPEEIVCPAKEDDEATILYTSGTTGRPKGVLFTHRNVITVADMIVIETKIDRQSRLLHLMPLSHSAPLHLFFIGGTYVGATHVLAPAFSPDALLELVERHKITHFFGAPVAYLLTAKHPRFDEYDLSSVRCWMYGGAPLSREEVKFVASRFGAGRMMCLYGLTEAGPNGTYLSPEEHGEKAGSVGRDAALHCEVALVDENGQEVAPGEVGEIVLRGESIMKGYYKDEEKTNEVIKDGWLYTGDLARRDEDGYIWIVDRKKDVIISGGVNIYPKEVEDVLRTHPAIADVAVIGVPHPEWGETAKAFVVLSQPLEPLAEECKRFLSDKLADYKIPRLYEAIAELPRNATGKVLKQVLRMWETTAQGAQGR</sequence>
<dbReference type="InterPro" id="IPR050237">
    <property type="entry name" value="ATP-dep_AMP-bd_enzyme"/>
</dbReference>
<dbReference type="InterPro" id="IPR042099">
    <property type="entry name" value="ANL_N_sf"/>
</dbReference>
<keyword evidence="2 3" id="KW-0436">Ligase</keyword>
<dbReference type="InterPro" id="IPR025110">
    <property type="entry name" value="AMP-bd_C"/>
</dbReference>
<dbReference type="InterPro" id="IPR045851">
    <property type="entry name" value="AMP-bd_C_sf"/>
</dbReference>
<evidence type="ECO:0000313" key="4">
    <source>
        <dbReference type="Proteomes" id="UP000246996"/>
    </source>
</evidence>
<dbReference type="PANTHER" id="PTHR43767:SF1">
    <property type="entry name" value="NONRIBOSOMAL PEPTIDE SYNTHASE PES1 (EUROFUNG)-RELATED"/>
    <property type="match status" value="1"/>
</dbReference>
<evidence type="ECO:0000256" key="1">
    <source>
        <dbReference type="ARBA" id="ARBA00006432"/>
    </source>
</evidence>
<dbReference type="Proteomes" id="UP000246996">
    <property type="component" value="Chromosome"/>
</dbReference>
<dbReference type="PANTHER" id="PTHR43767">
    <property type="entry name" value="LONG-CHAIN-FATTY-ACID--COA LIGASE"/>
    <property type="match status" value="1"/>
</dbReference>
<dbReference type="EMBL" id="CP027303">
    <property type="protein sequence ID" value="AWO76259.1"/>
    <property type="molecule type" value="Genomic_DNA"/>
</dbReference>
<evidence type="ECO:0000313" key="3">
    <source>
        <dbReference type="EMBL" id="AWO76259.1"/>
    </source>
</evidence>
<organism evidence="3 4">
    <name type="scientific">Geobacillus thermoleovorans</name>
    <name type="common">Bacillus thermoleovorans</name>
    <dbReference type="NCBI Taxonomy" id="33941"/>
    <lineage>
        <taxon>Bacteria</taxon>
        <taxon>Bacillati</taxon>
        <taxon>Bacillota</taxon>
        <taxon>Bacilli</taxon>
        <taxon>Bacillales</taxon>
        <taxon>Anoxybacillaceae</taxon>
        <taxon>Geobacillus</taxon>
        <taxon>Geobacillus thermoleovorans group</taxon>
    </lineage>
</organism>
<dbReference type="PROSITE" id="PS00455">
    <property type="entry name" value="AMP_BINDING"/>
    <property type="match status" value="1"/>
</dbReference>
<name>A0A2Z3NEI8_GEOTH</name>
<accession>A0A2Z3NEI8</accession>
<dbReference type="NCBIfam" id="NF004837">
    <property type="entry name" value="PRK06187.1"/>
    <property type="match status" value="1"/>
</dbReference>
<dbReference type="FunFam" id="3.30.300.30:FF:000008">
    <property type="entry name" value="2,3-dihydroxybenzoate-AMP ligase"/>
    <property type="match status" value="1"/>
</dbReference>
<dbReference type="Gene3D" id="3.30.300.30">
    <property type="match status" value="1"/>
</dbReference>
<dbReference type="KEGG" id="gtk:GT3570_07190"/>
<dbReference type="RefSeq" id="WP_014195650.1">
    <property type="nucleotide sequence ID" value="NZ_CP014335.1"/>
</dbReference>
<dbReference type="Pfam" id="PF00501">
    <property type="entry name" value="AMP-binding"/>
    <property type="match status" value="1"/>
</dbReference>
<comment type="similarity">
    <text evidence="1">Belongs to the ATP-dependent AMP-binding enzyme family.</text>
</comment>
<protein>
    <submittedName>
        <fullName evidence="3">Long-chain fatty acid--CoA ligase</fullName>
    </submittedName>
</protein>
<dbReference type="GO" id="GO:0016878">
    <property type="term" value="F:acid-thiol ligase activity"/>
    <property type="evidence" value="ECO:0007669"/>
    <property type="project" value="UniProtKB-ARBA"/>
</dbReference>
<reference evidence="4" key="1">
    <citation type="submission" date="2018-02" db="EMBL/GenBank/DDBJ databases">
        <title>The complete genome of bacterial strain SGAirxxxx.</title>
        <authorList>
            <person name="Schuster S.C."/>
        </authorList>
    </citation>
    <scope>NUCLEOTIDE SEQUENCE [LARGE SCALE GENOMIC DNA]</scope>
    <source>
        <strain evidence="4">SGAir0734</strain>
    </source>
</reference>
<dbReference type="Gene3D" id="3.40.50.12780">
    <property type="entry name" value="N-terminal domain of ligase-like"/>
    <property type="match status" value="1"/>
</dbReference>
<proteinExistence type="inferred from homology"/>
<evidence type="ECO:0000256" key="2">
    <source>
        <dbReference type="ARBA" id="ARBA00022598"/>
    </source>
</evidence>
<dbReference type="InterPro" id="IPR020845">
    <property type="entry name" value="AMP-binding_CS"/>
</dbReference>
<dbReference type="AlphaFoldDB" id="A0A2Z3NEI8"/>
<gene>
    <name evidence="3" type="ORF">C1N76_18310</name>
</gene>
<dbReference type="InterPro" id="IPR000873">
    <property type="entry name" value="AMP-dep_synth/lig_dom"/>
</dbReference>
<dbReference type="CDD" id="cd17631">
    <property type="entry name" value="FACL_FadD13-like"/>
    <property type="match status" value="1"/>
</dbReference>
<dbReference type="SUPFAM" id="SSF56801">
    <property type="entry name" value="Acetyl-CoA synthetase-like"/>
    <property type="match status" value="1"/>
</dbReference>
<dbReference type="GeneID" id="32063401"/>